<comment type="subcellular location">
    <subcellularLocation>
        <location evidence="1">Membrane</location>
        <topology evidence="1">Single-pass membrane protein</topology>
    </subcellularLocation>
</comment>
<evidence type="ECO:0000313" key="8">
    <source>
        <dbReference type="Proteomes" id="UP001465717"/>
    </source>
</evidence>
<gene>
    <name evidence="7" type="ORF">AAAT87_12365</name>
</gene>
<evidence type="ECO:0000313" key="7">
    <source>
        <dbReference type="EMBL" id="MEQ2509053.1"/>
    </source>
</evidence>
<evidence type="ECO:0000256" key="5">
    <source>
        <dbReference type="ARBA" id="ARBA00022989"/>
    </source>
</evidence>
<keyword evidence="6" id="KW-0472">Membrane</keyword>
<reference evidence="7 8" key="1">
    <citation type="submission" date="2024-04" db="EMBL/GenBank/DDBJ databases">
        <title>Human intestinal bacterial collection.</title>
        <authorList>
            <person name="Pauvert C."/>
            <person name="Hitch T.C.A."/>
            <person name="Clavel T."/>
        </authorList>
    </citation>
    <scope>NUCLEOTIDE SEQUENCE [LARGE SCALE GENOMIC DNA]</scope>
    <source>
        <strain evidence="7 8">CLA-AA-H174</strain>
    </source>
</reference>
<keyword evidence="8" id="KW-1185">Reference proteome</keyword>
<dbReference type="Gene3D" id="3.90.550.10">
    <property type="entry name" value="Spore Coat Polysaccharide Biosynthesis Protein SpsA, Chain A"/>
    <property type="match status" value="1"/>
</dbReference>
<keyword evidence="5" id="KW-1133">Transmembrane helix</keyword>
<keyword evidence="3 7" id="KW-0808">Transferase</keyword>
<organism evidence="7 8">
    <name type="scientific">Segatella sinensis</name>
    <dbReference type="NCBI Taxonomy" id="3085167"/>
    <lineage>
        <taxon>Bacteria</taxon>
        <taxon>Pseudomonadati</taxon>
        <taxon>Bacteroidota</taxon>
        <taxon>Bacteroidia</taxon>
        <taxon>Bacteroidales</taxon>
        <taxon>Prevotellaceae</taxon>
        <taxon>Segatella</taxon>
    </lineage>
</organism>
<dbReference type="InterPro" id="IPR029044">
    <property type="entry name" value="Nucleotide-diphossugar_trans"/>
</dbReference>
<evidence type="ECO:0000256" key="2">
    <source>
        <dbReference type="ARBA" id="ARBA00022676"/>
    </source>
</evidence>
<keyword evidence="2 7" id="KW-0328">Glycosyltransferase</keyword>
<evidence type="ECO:0000256" key="4">
    <source>
        <dbReference type="ARBA" id="ARBA00022692"/>
    </source>
</evidence>
<accession>A0ABV1G0X2</accession>
<proteinExistence type="predicted"/>
<dbReference type="EC" id="2.4.-.-" evidence="7"/>
<evidence type="ECO:0000256" key="3">
    <source>
        <dbReference type="ARBA" id="ARBA00022679"/>
    </source>
</evidence>
<dbReference type="Pfam" id="PF01697">
    <property type="entry name" value="Glyco_transf_92"/>
    <property type="match status" value="1"/>
</dbReference>
<dbReference type="GO" id="GO:0016757">
    <property type="term" value="F:glycosyltransferase activity"/>
    <property type="evidence" value="ECO:0007669"/>
    <property type="project" value="UniProtKB-KW"/>
</dbReference>
<dbReference type="EMBL" id="JBBNGE010000051">
    <property type="protein sequence ID" value="MEQ2509053.1"/>
    <property type="molecule type" value="Genomic_DNA"/>
</dbReference>
<dbReference type="RefSeq" id="WP_349226572.1">
    <property type="nucleotide sequence ID" value="NZ_JBBNFG020000029.1"/>
</dbReference>
<name>A0ABV1G0X2_9BACT</name>
<dbReference type="Proteomes" id="UP001465717">
    <property type="component" value="Unassembled WGS sequence"/>
</dbReference>
<sequence length="327" mass="39314">MKKFFDRMVNIFRGAKGNIVSFLQTLFYNSVCKGWIELFGKHDKRTMKYSVSLCLIFKNEAPFLKEWLDYHLTVGVDHFYLYNNNSDDDFMRVLKPYIDGNIVTLIEWPYDHSQFKAYKHCYENYRNETNWISFLDADEFFVPKNVDTIGEWLKDFDKYPAIVIHWKMFGTGGQLKHDSSKNVIEQYFTCWDHFYHLGKCFINTRYDIADYNIWHVHHHTYMSYPIFGIKMILPAVNQFGYICLVNHKIWGAPQNGYGKATMFCNHYYTKAWDIYSKKMKRSDVLFVDAPRSKMNQFFKMENNCTYRDYLISRFYIKMKIKQGIIKI</sequence>
<protein>
    <submittedName>
        <fullName evidence="7">Glycosyltransferase family 92 protein</fullName>
        <ecNumber evidence="7">2.4.-.-</ecNumber>
    </submittedName>
</protein>
<dbReference type="PANTHER" id="PTHR21461">
    <property type="entry name" value="GLYCOSYLTRANSFERASE FAMILY 92 PROTEIN"/>
    <property type="match status" value="1"/>
</dbReference>
<dbReference type="PANTHER" id="PTHR21461:SF69">
    <property type="entry name" value="GLYCOSYLTRANSFERASE FAMILY 92 PROTEIN"/>
    <property type="match status" value="1"/>
</dbReference>
<dbReference type="InterPro" id="IPR008166">
    <property type="entry name" value="Glyco_transf_92"/>
</dbReference>
<comment type="caution">
    <text evidence="7">The sequence shown here is derived from an EMBL/GenBank/DDBJ whole genome shotgun (WGS) entry which is preliminary data.</text>
</comment>
<keyword evidence="4" id="KW-0812">Transmembrane</keyword>
<evidence type="ECO:0000256" key="6">
    <source>
        <dbReference type="ARBA" id="ARBA00023136"/>
    </source>
</evidence>
<dbReference type="SUPFAM" id="SSF53448">
    <property type="entry name" value="Nucleotide-diphospho-sugar transferases"/>
    <property type="match status" value="1"/>
</dbReference>
<evidence type="ECO:0000256" key="1">
    <source>
        <dbReference type="ARBA" id="ARBA00004167"/>
    </source>
</evidence>